<name>A0ABQ5QU08_9ACTN</name>
<dbReference type="Gene3D" id="1.10.10.10">
    <property type="entry name" value="Winged helix-like DNA-binding domain superfamily/Winged helix DNA-binding domain"/>
    <property type="match status" value="1"/>
</dbReference>
<feature type="domain" description="HTH luxR-type" evidence="1">
    <location>
        <begin position="14"/>
        <end position="71"/>
    </location>
</feature>
<accession>A0ABQ5QU08</accession>
<sequence>MKLNTDEADDVPFAFVLSEEEHRLLAELLTGRSDQRVAFHLDTSDRTVRRRVSDLMRRFGAPNRFTLGVMLGQLGLVRIGRHRPDSRAA</sequence>
<evidence type="ECO:0000313" key="2">
    <source>
        <dbReference type="EMBL" id="GLH97199.1"/>
    </source>
</evidence>
<dbReference type="RefSeq" id="WP_281894854.1">
    <property type="nucleotide sequence ID" value="NZ_BSDI01000009.1"/>
</dbReference>
<keyword evidence="3" id="KW-1185">Reference proteome</keyword>
<comment type="caution">
    <text evidence="2">The sequence shown here is derived from an EMBL/GenBank/DDBJ whole genome shotgun (WGS) entry which is preliminary data.</text>
</comment>
<organism evidence="2 3">
    <name type="scientific">Phytohabitans aurantiacus</name>
    <dbReference type="NCBI Taxonomy" id="3016789"/>
    <lineage>
        <taxon>Bacteria</taxon>
        <taxon>Bacillati</taxon>
        <taxon>Actinomycetota</taxon>
        <taxon>Actinomycetes</taxon>
        <taxon>Micromonosporales</taxon>
        <taxon>Micromonosporaceae</taxon>
    </lineage>
</organism>
<dbReference type="SMART" id="SM00421">
    <property type="entry name" value="HTH_LUXR"/>
    <property type="match status" value="1"/>
</dbReference>
<evidence type="ECO:0000259" key="1">
    <source>
        <dbReference type="SMART" id="SM00421"/>
    </source>
</evidence>
<evidence type="ECO:0000313" key="3">
    <source>
        <dbReference type="Proteomes" id="UP001144280"/>
    </source>
</evidence>
<dbReference type="InterPro" id="IPR016032">
    <property type="entry name" value="Sig_transdc_resp-reg_C-effctor"/>
</dbReference>
<dbReference type="Pfam" id="PF00196">
    <property type="entry name" value="GerE"/>
    <property type="match status" value="1"/>
</dbReference>
<protein>
    <recommendedName>
        <fullName evidence="1">HTH luxR-type domain-containing protein</fullName>
    </recommendedName>
</protein>
<reference evidence="2" key="1">
    <citation type="submission" date="2022-12" db="EMBL/GenBank/DDBJ databases">
        <title>New Phytohabitans aurantiacus sp. RD004123 nov., an actinomycete isolated from soil.</title>
        <authorList>
            <person name="Triningsih D.W."/>
            <person name="Harunari E."/>
            <person name="Igarashi Y."/>
        </authorList>
    </citation>
    <scope>NUCLEOTIDE SEQUENCE</scope>
    <source>
        <strain evidence="2">RD004123</strain>
    </source>
</reference>
<dbReference type="InterPro" id="IPR036388">
    <property type="entry name" value="WH-like_DNA-bd_sf"/>
</dbReference>
<dbReference type="EMBL" id="BSDI01000009">
    <property type="protein sequence ID" value="GLH97199.1"/>
    <property type="molecule type" value="Genomic_DNA"/>
</dbReference>
<gene>
    <name evidence="2" type="ORF">Pa4123_24740</name>
</gene>
<dbReference type="InterPro" id="IPR000792">
    <property type="entry name" value="Tscrpt_reg_LuxR_C"/>
</dbReference>
<dbReference type="SUPFAM" id="SSF46894">
    <property type="entry name" value="C-terminal effector domain of the bipartite response regulators"/>
    <property type="match status" value="1"/>
</dbReference>
<proteinExistence type="predicted"/>
<dbReference type="Proteomes" id="UP001144280">
    <property type="component" value="Unassembled WGS sequence"/>
</dbReference>